<keyword evidence="2" id="KW-1185">Reference proteome</keyword>
<organism evidence="1 2">
    <name type="scientific">Pelagomonas calceolata</name>
    <dbReference type="NCBI Taxonomy" id="35677"/>
    <lineage>
        <taxon>Eukaryota</taxon>
        <taxon>Sar</taxon>
        <taxon>Stramenopiles</taxon>
        <taxon>Ochrophyta</taxon>
        <taxon>Pelagophyceae</taxon>
        <taxon>Pelagomonadales</taxon>
        <taxon>Pelagomonadaceae</taxon>
        <taxon>Pelagomonas</taxon>
    </lineage>
</organism>
<gene>
    <name evidence="1" type="ORF">PECAL_5P09420</name>
</gene>
<reference evidence="1" key="1">
    <citation type="submission" date="2021-11" db="EMBL/GenBank/DDBJ databases">
        <authorList>
            <consortium name="Genoscope - CEA"/>
            <person name="William W."/>
        </authorList>
    </citation>
    <scope>NUCLEOTIDE SEQUENCE</scope>
</reference>
<comment type="caution">
    <text evidence="1">The sequence shown here is derived from an EMBL/GenBank/DDBJ whole genome shotgun (WGS) entry which is preliminary data.</text>
</comment>
<evidence type="ECO:0000313" key="2">
    <source>
        <dbReference type="Proteomes" id="UP000789595"/>
    </source>
</evidence>
<proteinExistence type="predicted"/>
<name>A0A8J2SWK3_9STRA</name>
<dbReference type="EMBL" id="CAKKNE010000005">
    <property type="protein sequence ID" value="CAH0376366.1"/>
    <property type="molecule type" value="Genomic_DNA"/>
</dbReference>
<sequence length="105" mass="12072">MNLPTGPVWSFVQPHEPASRPVGRIIAQGQRNENQAVSRLRSTKSRREVPKRAQWTSCCPTTSGTSCGRKKGCRRPNIERMVRLIRFERDRMGRTIRRILGLRTS</sequence>
<dbReference type="Proteomes" id="UP000789595">
    <property type="component" value="Unassembled WGS sequence"/>
</dbReference>
<accession>A0A8J2SWK3</accession>
<dbReference type="AlphaFoldDB" id="A0A8J2SWK3"/>
<protein>
    <submittedName>
        <fullName evidence="1">Uncharacterized protein</fullName>
    </submittedName>
</protein>
<evidence type="ECO:0000313" key="1">
    <source>
        <dbReference type="EMBL" id="CAH0376366.1"/>
    </source>
</evidence>